<dbReference type="InterPro" id="IPR050553">
    <property type="entry name" value="Thioredoxin_ResA/DsbE_sf"/>
</dbReference>
<dbReference type="GO" id="GO:0030313">
    <property type="term" value="C:cell envelope"/>
    <property type="evidence" value="ECO:0007669"/>
    <property type="project" value="UniProtKB-SubCell"/>
</dbReference>
<dbReference type="AlphaFoldDB" id="A0A2S9JTT5"/>
<evidence type="ECO:0000256" key="4">
    <source>
        <dbReference type="ARBA" id="ARBA00023284"/>
    </source>
</evidence>
<reference evidence="7 8" key="1">
    <citation type="submission" date="2018-02" db="EMBL/GenBank/DDBJ databases">
        <title>The draft genome of Sphingobacterium gobiense H7.</title>
        <authorList>
            <person name="Li L."/>
            <person name="Liu L."/>
            <person name="Zhang X."/>
            <person name="Wang T."/>
            <person name="Liang L."/>
        </authorList>
    </citation>
    <scope>NUCLEOTIDE SEQUENCE [LARGE SCALE GENOMIC DNA]</scope>
    <source>
        <strain evidence="7 8">ACCC 05757</strain>
    </source>
</reference>
<dbReference type="EMBL" id="PVBS01000001">
    <property type="protein sequence ID" value="PRD56696.1"/>
    <property type="molecule type" value="Genomic_DNA"/>
</dbReference>
<protein>
    <recommendedName>
        <fullName evidence="6">Thioredoxin domain-containing protein</fullName>
    </recommendedName>
</protein>
<dbReference type="InterPro" id="IPR017937">
    <property type="entry name" value="Thioredoxin_CS"/>
</dbReference>
<keyword evidence="5" id="KW-0732">Signal</keyword>
<dbReference type="PROSITE" id="PS00194">
    <property type="entry name" value="THIOREDOXIN_1"/>
    <property type="match status" value="1"/>
</dbReference>
<evidence type="ECO:0000256" key="2">
    <source>
        <dbReference type="ARBA" id="ARBA00022748"/>
    </source>
</evidence>
<dbReference type="InterPro" id="IPR013766">
    <property type="entry name" value="Thioredoxin_domain"/>
</dbReference>
<dbReference type="RefSeq" id="WP_105723749.1">
    <property type="nucleotide sequence ID" value="NZ_PVBS01000001.1"/>
</dbReference>
<evidence type="ECO:0000256" key="1">
    <source>
        <dbReference type="ARBA" id="ARBA00004196"/>
    </source>
</evidence>
<dbReference type="GO" id="GO:0016491">
    <property type="term" value="F:oxidoreductase activity"/>
    <property type="evidence" value="ECO:0007669"/>
    <property type="project" value="InterPro"/>
</dbReference>
<dbReference type="PROSITE" id="PS51352">
    <property type="entry name" value="THIOREDOXIN_2"/>
    <property type="match status" value="1"/>
</dbReference>
<dbReference type="OrthoDB" id="640449at2"/>
<keyword evidence="2" id="KW-0201">Cytochrome c-type biogenesis</keyword>
<dbReference type="InterPro" id="IPR000866">
    <property type="entry name" value="AhpC/TSA"/>
</dbReference>
<dbReference type="Pfam" id="PF00578">
    <property type="entry name" value="AhpC-TSA"/>
    <property type="match status" value="1"/>
</dbReference>
<comment type="subcellular location">
    <subcellularLocation>
        <location evidence="1">Cell envelope</location>
    </subcellularLocation>
</comment>
<dbReference type="InterPro" id="IPR036249">
    <property type="entry name" value="Thioredoxin-like_sf"/>
</dbReference>
<organism evidence="7 8">
    <name type="scientific">Sphingobacterium gobiense</name>
    <dbReference type="NCBI Taxonomy" id="1382456"/>
    <lineage>
        <taxon>Bacteria</taxon>
        <taxon>Pseudomonadati</taxon>
        <taxon>Bacteroidota</taxon>
        <taxon>Sphingobacteriia</taxon>
        <taxon>Sphingobacteriales</taxon>
        <taxon>Sphingobacteriaceae</taxon>
        <taxon>Sphingobacterium</taxon>
    </lineage>
</organism>
<feature type="chain" id="PRO_5015466928" description="Thioredoxin domain-containing protein" evidence="5">
    <location>
        <begin position="22"/>
        <end position="337"/>
    </location>
</feature>
<feature type="signal peptide" evidence="5">
    <location>
        <begin position="1"/>
        <end position="21"/>
    </location>
</feature>
<evidence type="ECO:0000256" key="5">
    <source>
        <dbReference type="SAM" id="SignalP"/>
    </source>
</evidence>
<gene>
    <name evidence="7" type="ORF">C5749_05550</name>
</gene>
<dbReference type="CDD" id="cd02966">
    <property type="entry name" value="TlpA_like_family"/>
    <property type="match status" value="1"/>
</dbReference>
<feature type="domain" description="Thioredoxin" evidence="6">
    <location>
        <begin position="199"/>
        <end position="337"/>
    </location>
</feature>
<dbReference type="GO" id="GO:0017004">
    <property type="term" value="P:cytochrome complex assembly"/>
    <property type="evidence" value="ECO:0007669"/>
    <property type="project" value="UniProtKB-KW"/>
</dbReference>
<keyword evidence="8" id="KW-1185">Reference proteome</keyword>
<sequence length="337" mass="37854">MMKIKIKAFLFACSTFLSVSAQEYITFQGSVTDIKDGYTVHMYNNILDTRDSSKVENGKFTIRVPYTTPSRYLFFSSYDTQVKKGYAPFGILVDKPGKIDIEVRLEEGFTKAKITNSIPHGLYEQLNHALATADDKGATLAKFVESNNNSYAAVFVLDRLGANVDVNTRKTLFDKLPQALQNSYEGKRVADKISGELASKIGNSAPEFTLKNREGHTISLSDFRGKYVFIDFWASWCGPCREEFPFIKNAYDKYKGKGFEVIGVSTDKNTEAWERAIDALSLPWVHLLDNRGDQAIALSKYAVTVLPTSYLLDPDGKIIAKDLRGEQLEEQLKKLLN</sequence>
<evidence type="ECO:0000313" key="7">
    <source>
        <dbReference type="EMBL" id="PRD56696.1"/>
    </source>
</evidence>
<evidence type="ECO:0000256" key="3">
    <source>
        <dbReference type="ARBA" id="ARBA00023157"/>
    </source>
</evidence>
<dbReference type="PANTHER" id="PTHR42852:SF6">
    <property type="entry name" value="THIOL:DISULFIDE INTERCHANGE PROTEIN DSBE"/>
    <property type="match status" value="1"/>
</dbReference>
<evidence type="ECO:0000313" key="8">
    <source>
        <dbReference type="Proteomes" id="UP000238642"/>
    </source>
</evidence>
<dbReference type="Gene3D" id="3.40.30.10">
    <property type="entry name" value="Glutaredoxin"/>
    <property type="match status" value="1"/>
</dbReference>
<dbReference type="PANTHER" id="PTHR42852">
    <property type="entry name" value="THIOL:DISULFIDE INTERCHANGE PROTEIN DSBE"/>
    <property type="match status" value="1"/>
</dbReference>
<dbReference type="Proteomes" id="UP000238642">
    <property type="component" value="Unassembled WGS sequence"/>
</dbReference>
<accession>A0A2S9JTT5</accession>
<keyword evidence="4" id="KW-0676">Redox-active center</keyword>
<proteinExistence type="predicted"/>
<name>A0A2S9JTT5_9SPHI</name>
<comment type="caution">
    <text evidence="7">The sequence shown here is derived from an EMBL/GenBank/DDBJ whole genome shotgun (WGS) entry which is preliminary data.</text>
</comment>
<evidence type="ECO:0000259" key="6">
    <source>
        <dbReference type="PROSITE" id="PS51352"/>
    </source>
</evidence>
<keyword evidence="3" id="KW-1015">Disulfide bond</keyword>
<dbReference type="SUPFAM" id="SSF52833">
    <property type="entry name" value="Thioredoxin-like"/>
    <property type="match status" value="1"/>
</dbReference>
<dbReference type="GO" id="GO:0016209">
    <property type="term" value="F:antioxidant activity"/>
    <property type="evidence" value="ECO:0007669"/>
    <property type="project" value="InterPro"/>
</dbReference>